<dbReference type="Gene3D" id="3.30.450.20">
    <property type="entry name" value="PAS domain"/>
    <property type="match status" value="3"/>
</dbReference>
<dbReference type="PROSITE" id="PS50887">
    <property type="entry name" value="GGDEF"/>
    <property type="match status" value="1"/>
</dbReference>
<dbReference type="PROSITE" id="PS50112">
    <property type="entry name" value="PAS"/>
    <property type="match status" value="2"/>
</dbReference>
<dbReference type="InterPro" id="IPR000700">
    <property type="entry name" value="PAS-assoc_C"/>
</dbReference>
<dbReference type="InterPro" id="IPR029016">
    <property type="entry name" value="GAF-like_dom_sf"/>
</dbReference>
<evidence type="ECO:0000259" key="3">
    <source>
        <dbReference type="PROSITE" id="PS50883"/>
    </source>
</evidence>
<dbReference type="PROSITE" id="PS50883">
    <property type="entry name" value="EAL"/>
    <property type="match status" value="1"/>
</dbReference>
<dbReference type="CDD" id="cd01949">
    <property type="entry name" value="GGDEF"/>
    <property type="match status" value="1"/>
</dbReference>
<dbReference type="Gene3D" id="3.30.450.40">
    <property type="match status" value="1"/>
</dbReference>
<dbReference type="Pfam" id="PF00563">
    <property type="entry name" value="EAL"/>
    <property type="match status" value="1"/>
</dbReference>
<dbReference type="Gene3D" id="3.20.20.450">
    <property type="entry name" value="EAL domain"/>
    <property type="match status" value="1"/>
</dbReference>
<dbReference type="SMART" id="SM00267">
    <property type="entry name" value="GGDEF"/>
    <property type="match status" value="1"/>
</dbReference>
<feature type="domain" description="PAC" evidence="2">
    <location>
        <begin position="86"/>
        <end position="138"/>
    </location>
</feature>
<evidence type="ECO:0000313" key="5">
    <source>
        <dbReference type="EMBL" id="MFL9926460.1"/>
    </source>
</evidence>
<protein>
    <submittedName>
        <fullName evidence="5">EAL domain-containing protein</fullName>
    </submittedName>
</protein>
<dbReference type="Proteomes" id="UP001629246">
    <property type="component" value="Unassembled WGS sequence"/>
</dbReference>
<dbReference type="InterPro" id="IPR001633">
    <property type="entry name" value="EAL_dom"/>
</dbReference>
<dbReference type="InterPro" id="IPR052155">
    <property type="entry name" value="Biofilm_reg_signaling"/>
</dbReference>
<dbReference type="SMART" id="SM00086">
    <property type="entry name" value="PAC"/>
    <property type="match status" value="3"/>
</dbReference>
<dbReference type="Pfam" id="PF00990">
    <property type="entry name" value="GGDEF"/>
    <property type="match status" value="1"/>
</dbReference>
<accession>A0ABW9AEK2</accession>
<reference evidence="5 6" key="1">
    <citation type="journal article" date="2024" name="Chem. Sci.">
        <title>Discovery of megapolipeptins by genome mining of a Burkholderiales bacteria collection.</title>
        <authorList>
            <person name="Paulo B.S."/>
            <person name="Recchia M.J.J."/>
            <person name="Lee S."/>
            <person name="Fergusson C.H."/>
            <person name="Romanowski S.B."/>
            <person name="Hernandez A."/>
            <person name="Krull N."/>
            <person name="Liu D.Y."/>
            <person name="Cavanagh H."/>
            <person name="Bos A."/>
            <person name="Gray C.A."/>
            <person name="Murphy B.T."/>
            <person name="Linington R.G."/>
            <person name="Eustaquio A.S."/>
        </authorList>
    </citation>
    <scope>NUCLEOTIDE SEQUENCE [LARGE SCALE GENOMIC DNA]</scope>
    <source>
        <strain evidence="5 6">RL21-008-BIB-A</strain>
    </source>
</reference>
<dbReference type="NCBIfam" id="TIGR00254">
    <property type="entry name" value="GGDEF"/>
    <property type="match status" value="1"/>
</dbReference>
<dbReference type="SUPFAM" id="SSF141868">
    <property type="entry name" value="EAL domain-like"/>
    <property type="match status" value="1"/>
</dbReference>
<dbReference type="InterPro" id="IPR001610">
    <property type="entry name" value="PAC"/>
</dbReference>
<dbReference type="EMBL" id="JAQQFM010000008">
    <property type="protein sequence ID" value="MFL9926460.1"/>
    <property type="molecule type" value="Genomic_DNA"/>
</dbReference>
<dbReference type="SUPFAM" id="SSF55073">
    <property type="entry name" value="Nucleotide cyclase"/>
    <property type="match status" value="1"/>
</dbReference>
<dbReference type="InterPro" id="IPR012226">
    <property type="entry name" value="Diguanyl_cyclase/Pdiesterase"/>
</dbReference>
<dbReference type="PROSITE" id="PS50113">
    <property type="entry name" value="PAC"/>
    <property type="match status" value="2"/>
</dbReference>
<dbReference type="SUPFAM" id="SSF55781">
    <property type="entry name" value="GAF domain-like"/>
    <property type="match status" value="1"/>
</dbReference>
<dbReference type="CDD" id="cd00130">
    <property type="entry name" value="PAS"/>
    <property type="match status" value="3"/>
</dbReference>
<dbReference type="InterPro" id="IPR029787">
    <property type="entry name" value="Nucleotide_cyclase"/>
</dbReference>
<feature type="domain" description="EAL" evidence="3">
    <location>
        <begin position="722"/>
        <end position="976"/>
    </location>
</feature>
<evidence type="ECO:0000313" key="6">
    <source>
        <dbReference type="Proteomes" id="UP001629246"/>
    </source>
</evidence>
<dbReference type="CDD" id="cd01948">
    <property type="entry name" value="EAL"/>
    <property type="match status" value="1"/>
</dbReference>
<dbReference type="SUPFAM" id="SSF55785">
    <property type="entry name" value="PYP-like sensor domain (PAS domain)"/>
    <property type="match status" value="3"/>
</dbReference>
<comment type="caution">
    <text evidence="5">The sequence shown here is derived from an EMBL/GenBank/DDBJ whole genome shotgun (WGS) entry which is preliminary data.</text>
</comment>
<feature type="domain" description="PAC" evidence="2">
    <location>
        <begin position="206"/>
        <end position="260"/>
    </location>
</feature>
<dbReference type="Pfam" id="PF08448">
    <property type="entry name" value="PAS_4"/>
    <property type="match status" value="1"/>
</dbReference>
<evidence type="ECO:0000259" key="1">
    <source>
        <dbReference type="PROSITE" id="PS50112"/>
    </source>
</evidence>
<dbReference type="SMART" id="SM00065">
    <property type="entry name" value="GAF"/>
    <property type="match status" value="1"/>
</dbReference>
<feature type="domain" description="GGDEF" evidence="4">
    <location>
        <begin position="581"/>
        <end position="713"/>
    </location>
</feature>
<dbReference type="InterPro" id="IPR035919">
    <property type="entry name" value="EAL_sf"/>
</dbReference>
<dbReference type="NCBIfam" id="TIGR00229">
    <property type="entry name" value="sensory_box"/>
    <property type="match status" value="3"/>
</dbReference>
<dbReference type="PANTHER" id="PTHR44757:SF2">
    <property type="entry name" value="BIOFILM ARCHITECTURE MAINTENANCE PROTEIN MBAA"/>
    <property type="match status" value="1"/>
</dbReference>
<dbReference type="InterPro" id="IPR035965">
    <property type="entry name" value="PAS-like_dom_sf"/>
</dbReference>
<dbReference type="PANTHER" id="PTHR44757">
    <property type="entry name" value="DIGUANYLATE CYCLASE DGCP"/>
    <property type="match status" value="1"/>
</dbReference>
<dbReference type="InterPro" id="IPR000014">
    <property type="entry name" value="PAS"/>
</dbReference>
<evidence type="ECO:0000259" key="2">
    <source>
        <dbReference type="PROSITE" id="PS50113"/>
    </source>
</evidence>
<dbReference type="InterPro" id="IPR003018">
    <property type="entry name" value="GAF"/>
</dbReference>
<dbReference type="InterPro" id="IPR013656">
    <property type="entry name" value="PAS_4"/>
</dbReference>
<dbReference type="SMART" id="SM00091">
    <property type="entry name" value="PAS"/>
    <property type="match status" value="3"/>
</dbReference>
<dbReference type="InterPro" id="IPR000160">
    <property type="entry name" value="GGDEF_dom"/>
</dbReference>
<feature type="domain" description="PAS" evidence="1">
    <location>
        <begin position="269"/>
        <end position="306"/>
    </location>
</feature>
<dbReference type="Gene3D" id="3.30.70.270">
    <property type="match status" value="1"/>
</dbReference>
<feature type="domain" description="PAS" evidence="1">
    <location>
        <begin position="33"/>
        <end position="57"/>
    </location>
</feature>
<evidence type="ECO:0000259" key="4">
    <source>
        <dbReference type="PROSITE" id="PS50887"/>
    </source>
</evidence>
<name>A0ABW9AEK2_9BURK</name>
<dbReference type="SMART" id="SM00052">
    <property type="entry name" value="EAL"/>
    <property type="match status" value="1"/>
</dbReference>
<gene>
    <name evidence="5" type="ORF">PQR62_19445</name>
</gene>
<dbReference type="Pfam" id="PF13426">
    <property type="entry name" value="PAS_9"/>
    <property type="match status" value="2"/>
</dbReference>
<organism evidence="5 6">
    <name type="scientific">Herbaspirillum lusitanum</name>
    <dbReference type="NCBI Taxonomy" id="213312"/>
    <lineage>
        <taxon>Bacteria</taxon>
        <taxon>Pseudomonadati</taxon>
        <taxon>Pseudomonadota</taxon>
        <taxon>Betaproteobacteria</taxon>
        <taxon>Burkholderiales</taxon>
        <taxon>Oxalobacteraceae</taxon>
        <taxon>Herbaspirillum</taxon>
    </lineage>
</organism>
<dbReference type="PIRSF" id="PIRSF005925">
    <property type="entry name" value="Dos"/>
    <property type="match status" value="1"/>
</dbReference>
<sequence length="984" mass="109023">MNDHLWSRLTAAEKDGVLTALSRSMAMLEIAPDGTLLDANDNFLQLLGYARSELVGQHHRMLCDPVYTQSPAYEDFWRRLHQGETLSGPLQRMRADGSELWLEASCNPVMDAEGRLQKVVSIATDITTHIDDSKESNSVLSALNRSLGVVELSADGLIMSANGNYLKTMEYLADELIGQPHSILCDKEYAAGPEYQAFWRDVCSGRFFSGRFKRCSRNGRTIWWEATYSPVLDAAGKPLKIICIGADVSYRVTREQKDREHLHLLSLGINETDNAVFITDQANRIVFHNSGFTRILGYSASEVIGRHPRELFADQPAIINFIEECYGELTAGRSFHAEELIHDLNDQPLWMSAVVNPILDASGTLINAVCVMTNITNTKMHEVLQYKVLNAMVHEASLEEQMRLLCEEVEHIAPEVIASILSIDASGGLHTLAAPSLPPEYNLALSLLHIGADKGSCGSAAFLGEAVEAIDIETDPRWADYKHLALPLGLRACWSTPIKSADGRVIGTFAFYYRESRGPNPIHHLLVDASIGLCALALEREEARSRIHQLAFYDALTGLPNRSLLLVKANQAIATAARHQTPLAVLFIDLDRFKQINDSLGHQAGDELLRTIATRLQVDARRSDIVGRLSGDEFVMVLAQCDLQRVAEVVKRIQDQISQPCHIDGTAVMPSASIGVSLFPANGEDMEILLHRADLAMYQAKAKNRGRFSFFSDEMNAQAQERMALESALRDALRGGDFALHYQPQIHIEKNRVHGVEALARWHHPQLGNVSPGRFIPIAEECGLIGELGKWALTEACAQLSDWRRRGIEVPSVSVNLSSTNFHDLEIPQFIAHLLQQYQLMPCDLTLEITETVLMDTNPSTNRTICEIHDMGIALAMDDFGTGYSSLGYLRNLPVQELKLDQSFVKDMATDATVSALTNAVIRIGESLSLTVVAEGVEDLAQYELLRQQGCAIAQGYYFARPMPAAQLEIWIGNFNTESISLDL</sequence>
<keyword evidence="6" id="KW-1185">Reference proteome</keyword>
<proteinExistence type="predicted"/>
<dbReference type="InterPro" id="IPR043128">
    <property type="entry name" value="Rev_trsase/Diguanyl_cyclase"/>
</dbReference>
<dbReference type="Pfam" id="PF13185">
    <property type="entry name" value="GAF_2"/>
    <property type="match status" value="1"/>
</dbReference>